<dbReference type="AlphaFoldDB" id="A0A517MIN2"/>
<evidence type="ECO:0000256" key="1">
    <source>
        <dbReference type="ARBA" id="ARBA00022553"/>
    </source>
</evidence>
<sequence length="132" mass="14439">MPSDLLEIVVVEDDPSMRRAIERMLRVGGFRPIVFGSAEASIEAGVLLTADCLILDIQLPGMSGLDLFEYSLPDGDSPPTIFITSFDNSAFRDRAGRLGASSYHQKPFLGRDLLDAVKQALQAPRENCRLGE</sequence>
<evidence type="ECO:0000313" key="4">
    <source>
        <dbReference type="EMBL" id="QDS94704.1"/>
    </source>
</evidence>
<name>A0A517MIN2_9BACT</name>
<organism evidence="4 5">
    <name type="scientific">Roseimaritima multifibrata</name>
    <dbReference type="NCBI Taxonomy" id="1930274"/>
    <lineage>
        <taxon>Bacteria</taxon>
        <taxon>Pseudomonadati</taxon>
        <taxon>Planctomycetota</taxon>
        <taxon>Planctomycetia</taxon>
        <taxon>Pirellulales</taxon>
        <taxon>Pirellulaceae</taxon>
        <taxon>Roseimaritima</taxon>
    </lineage>
</organism>
<dbReference type="SUPFAM" id="SSF52172">
    <property type="entry name" value="CheY-like"/>
    <property type="match status" value="1"/>
</dbReference>
<dbReference type="InterPro" id="IPR050595">
    <property type="entry name" value="Bact_response_regulator"/>
</dbReference>
<dbReference type="Pfam" id="PF00072">
    <property type="entry name" value="Response_reg"/>
    <property type="match status" value="1"/>
</dbReference>
<dbReference type="PANTHER" id="PTHR44591">
    <property type="entry name" value="STRESS RESPONSE REGULATOR PROTEIN 1"/>
    <property type="match status" value="1"/>
</dbReference>
<evidence type="ECO:0000259" key="3">
    <source>
        <dbReference type="PROSITE" id="PS50110"/>
    </source>
</evidence>
<evidence type="ECO:0000313" key="5">
    <source>
        <dbReference type="Proteomes" id="UP000320672"/>
    </source>
</evidence>
<dbReference type="Gene3D" id="3.40.50.2300">
    <property type="match status" value="1"/>
</dbReference>
<dbReference type="KEGG" id="rml:FF011L_34840"/>
<dbReference type="SMART" id="SM00448">
    <property type="entry name" value="REC"/>
    <property type="match status" value="1"/>
</dbReference>
<dbReference type="GO" id="GO:0000160">
    <property type="term" value="P:phosphorelay signal transduction system"/>
    <property type="evidence" value="ECO:0007669"/>
    <property type="project" value="InterPro"/>
</dbReference>
<dbReference type="PANTHER" id="PTHR44591:SF3">
    <property type="entry name" value="RESPONSE REGULATORY DOMAIN-CONTAINING PROTEIN"/>
    <property type="match status" value="1"/>
</dbReference>
<protein>
    <submittedName>
        <fullName evidence="4">Response regulator protein TmoT</fullName>
    </submittedName>
</protein>
<dbReference type="InterPro" id="IPR011006">
    <property type="entry name" value="CheY-like_superfamily"/>
</dbReference>
<dbReference type="Proteomes" id="UP000320672">
    <property type="component" value="Chromosome"/>
</dbReference>
<feature type="modified residue" description="4-aspartylphosphate" evidence="2">
    <location>
        <position position="56"/>
    </location>
</feature>
<accession>A0A517MIN2</accession>
<reference evidence="4 5" key="1">
    <citation type="submission" date="2019-02" db="EMBL/GenBank/DDBJ databases">
        <title>Deep-cultivation of Planctomycetes and their phenomic and genomic characterization uncovers novel biology.</title>
        <authorList>
            <person name="Wiegand S."/>
            <person name="Jogler M."/>
            <person name="Boedeker C."/>
            <person name="Pinto D."/>
            <person name="Vollmers J."/>
            <person name="Rivas-Marin E."/>
            <person name="Kohn T."/>
            <person name="Peeters S.H."/>
            <person name="Heuer A."/>
            <person name="Rast P."/>
            <person name="Oberbeckmann S."/>
            <person name="Bunk B."/>
            <person name="Jeske O."/>
            <person name="Meyerdierks A."/>
            <person name="Storesund J.E."/>
            <person name="Kallscheuer N."/>
            <person name="Luecker S."/>
            <person name="Lage O.M."/>
            <person name="Pohl T."/>
            <person name="Merkel B.J."/>
            <person name="Hornburger P."/>
            <person name="Mueller R.-W."/>
            <person name="Bruemmer F."/>
            <person name="Labrenz M."/>
            <person name="Spormann A.M."/>
            <person name="Op den Camp H."/>
            <person name="Overmann J."/>
            <person name="Amann R."/>
            <person name="Jetten M.S.M."/>
            <person name="Mascher T."/>
            <person name="Medema M.H."/>
            <person name="Devos D.P."/>
            <person name="Kaster A.-K."/>
            <person name="Ovreas L."/>
            <person name="Rohde M."/>
            <person name="Galperin M.Y."/>
            <person name="Jogler C."/>
        </authorList>
    </citation>
    <scope>NUCLEOTIDE SEQUENCE [LARGE SCALE GENOMIC DNA]</scope>
    <source>
        <strain evidence="4 5">FF011L</strain>
    </source>
</reference>
<evidence type="ECO:0000256" key="2">
    <source>
        <dbReference type="PROSITE-ProRule" id="PRU00169"/>
    </source>
</evidence>
<dbReference type="InterPro" id="IPR001789">
    <property type="entry name" value="Sig_transdc_resp-reg_receiver"/>
</dbReference>
<gene>
    <name evidence="4" type="primary">tmoT_1</name>
    <name evidence="4" type="ORF">FF011L_34840</name>
</gene>
<dbReference type="RefSeq" id="WP_261342570.1">
    <property type="nucleotide sequence ID" value="NZ_CP036262.1"/>
</dbReference>
<feature type="domain" description="Response regulatory" evidence="3">
    <location>
        <begin position="7"/>
        <end position="121"/>
    </location>
</feature>
<keyword evidence="1 2" id="KW-0597">Phosphoprotein</keyword>
<proteinExistence type="predicted"/>
<dbReference type="PROSITE" id="PS50110">
    <property type="entry name" value="RESPONSE_REGULATORY"/>
    <property type="match status" value="1"/>
</dbReference>
<keyword evidence="5" id="KW-1185">Reference proteome</keyword>
<dbReference type="EMBL" id="CP036262">
    <property type="protein sequence ID" value="QDS94704.1"/>
    <property type="molecule type" value="Genomic_DNA"/>
</dbReference>